<protein>
    <submittedName>
        <fullName evidence="3">N-acetylmuramoyl-L-alanine amidase</fullName>
    </submittedName>
</protein>
<dbReference type="EMBL" id="FUZT01000029">
    <property type="protein sequence ID" value="SKC92496.1"/>
    <property type="molecule type" value="Genomic_DNA"/>
</dbReference>
<organism evidence="3 4">
    <name type="scientific">Maledivibacter halophilus</name>
    <dbReference type="NCBI Taxonomy" id="36842"/>
    <lineage>
        <taxon>Bacteria</taxon>
        <taxon>Bacillati</taxon>
        <taxon>Bacillota</taxon>
        <taxon>Clostridia</taxon>
        <taxon>Peptostreptococcales</taxon>
        <taxon>Caminicellaceae</taxon>
        <taxon>Maledivibacter</taxon>
    </lineage>
</organism>
<dbReference type="Pfam" id="PF01520">
    <property type="entry name" value="Amidase_3"/>
    <property type="match status" value="1"/>
</dbReference>
<dbReference type="InterPro" id="IPR050695">
    <property type="entry name" value="N-acetylmuramoyl_amidase_3"/>
</dbReference>
<reference evidence="3 4" key="1">
    <citation type="submission" date="2017-02" db="EMBL/GenBank/DDBJ databases">
        <authorList>
            <person name="Peterson S.W."/>
        </authorList>
    </citation>
    <scope>NUCLEOTIDE SEQUENCE [LARGE SCALE GENOMIC DNA]</scope>
    <source>
        <strain evidence="3 4">M1</strain>
    </source>
</reference>
<dbReference type="CDD" id="cd02696">
    <property type="entry name" value="MurNAc-LAA"/>
    <property type="match status" value="1"/>
</dbReference>
<dbReference type="Gene3D" id="2.60.40.3500">
    <property type="match status" value="1"/>
</dbReference>
<keyword evidence="4" id="KW-1185">Reference proteome</keyword>
<keyword evidence="1" id="KW-0378">Hydrolase</keyword>
<dbReference type="STRING" id="36842.SAMN02194393_05494"/>
<gene>
    <name evidence="3" type="ORF">SAMN02194393_05494</name>
</gene>
<dbReference type="GO" id="GO:0030288">
    <property type="term" value="C:outer membrane-bounded periplasmic space"/>
    <property type="evidence" value="ECO:0007669"/>
    <property type="project" value="TreeGrafter"/>
</dbReference>
<dbReference type="GO" id="GO:0008745">
    <property type="term" value="F:N-acetylmuramoyl-L-alanine amidase activity"/>
    <property type="evidence" value="ECO:0007669"/>
    <property type="project" value="InterPro"/>
</dbReference>
<sequence length="696" mass="78499">MKKTLSLILVIIVFMSMTISSFGMKKFEKESLQIIDGSNNKEYDVPTVNLIMGGRDIISDVPGMLFNSRTLVPVRFISENLGAQVKWNQESKEAIIKTDTKEIILKIDSPKVFVNGTEHTLPDNVPAKLIGYDGNYRTMVPLRFVSEQLGMEVGWIGETMTATIDKPLQKIKDITYDGSDKFPEIVIKTTGEVDTSSFFLAGGEVGGDDRLVVDIPNTILDISDQSILEENGLVNIDVYSREVKTITAEQSGEKPLKTRVTVDVDRKKGHDIFYDKQKNELRIKLINSVKNVKVDEIYNVDTVLIQTEEAPAYNVMFLKDKVVVDVLDSLLKDDEDYITVDKGVIENVRFSQFTPDQNYEPDDKITRVVVDLKDDTSMDNVYIQHAENQIYVFVAGKPLDRIDYYKDDINLAKLEITANTEGKYLKEYNRSKNEVQLKLPKDNIMLDGLKMDIDDSIVKYIDIDDKSSDKYYNISIKLSEGTSFKDDSGSGITDKIMFSFINNKVKESRYKDKLIVIDPGHGGYDSGATGRILNVKEKDVNLEVSLKLKKLLENEGFKVYMTRDDDNYIGLYDRPAIANELGADAFVSVHANSAGNSSAQGVEVLYYPNDGRGNKTFANIMQNALVQGLNARDRGIIQRPKLVVIRETKMPAVLLELGFLSNQREEQLLSQEDYRQKCAEAALKGIIKYFDTVLMK</sequence>
<dbReference type="Gene3D" id="3.40.630.40">
    <property type="entry name" value="Zn-dependent exopeptidases"/>
    <property type="match status" value="1"/>
</dbReference>
<dbReference type="InterPro" id="IPR002508">
    <property type="entry name" value="MurNAc-LAA_cat"/>
</dbReference>
<evidence type="ECO:0000313" key="3">
    <source>
        <dbReference type="EMBL" id="SKC92496.1"/>
    </source>
</evidence>
<dbReference type="RefSeq" id="WP_170917627.1">
    <property type="nucleotide sequence ID" value="NZ_FUZT01000029.1"/>
</dbReference>
<dbReference type="SMART" id="SM00646">
    <property type="entry name" value="Ami_3"/>
    <property type="match status" value="1"/>
</dbReference>
<accession>A0A1T5MWA7</accession>
<evidence type="ECO:0000313" key="4">
    <source>
        <dbReference type="Proteomes" id="UP000190285"/>
    </source>
</evidence>
<dbReference type="PANTHER" id="PTHR30404:SF0">
    <property type="entry name" value="N-ACETYLMURAMOYL-L-ALANINE AMIDASE AMIC"/>
    <property type="match status" value="1"/>
</dbReference>
<dbReference type="Proteomes" id="UP000190285">
    <property type="component" value="Unassembled WGS sequence"/>
</dbReference>
<name>A0A1T5MWA7_9FIRM</name>
<dbReference type="GO" id="GO:0009253">
    <property type="term" value="P:peptidoglycan catabolic process"/>
    <property type="evidence" value="ECO:0007669"/>
    <property type="project" value="InterPro"/>
</dbReference>
<feature type="domain" description="MurNAc-LAA" evidence="2">
    <location>
        <begin position="575"/>
        <end position="687"/>
    </location>
</feature>
<evidence type="ECO:0000259" key="2">
    <source>
        <dbReference type="SMART" id="SM00646"/>
    </source>
</evidence>
<dbReference type="InterPro" id="IPR021731">
    <property type="entry name" value="AMIN_dom"/>
</dbReference>
<dbReference type="PANTHER" id="PTHR30404">
    <property type="entry name" value="N-ACETYLMURAMOYL-L-ALANINE AMIDASE"/>
    <property type="match status" value="1"/>
</dbReference>
<dbReference type="AlphaFoldDB" id="A0A1T5MWA7"/>
<dbReference type="InterPro" id="IPR036582">
    <property type="entry name" value="Mao_N_sf"/>
</dbReference>
<dbReference type="InterPro" id="IPR012854">
    <property type="entry name" value="Cu_amine_oxidase-like_N"/>
</dbReference>
<dbReference type="Gene3D" id="3.30.457.10">
    <property type="entry name" value="Copper amine oxidase-like, N-terminal domain"/>
    <property type="match status" value="1"/>
</dbReference>
<dbReference type="SUPFAM" id="SSF55383">
    <property type="entry name" value="Copper amine oxidase, domain N"/>
    <property type="match status" value="1"/>
</dbReference>
<dbReference type="Pfam" id="PF07833">
    <property type="entry name" value="Cu_amine_oxidN1"/>
    <property type="match status" value="1"/>
</dbReference>
<dbReference type="Pfam" id="PF11741">
    <property type="entry name" value="AMIN"/>
    <property type="match status" value="1"/>
</dbReference>
<evidence type="ECO:0000256" key="1">
    <source>
        <dbReference type="ARBA" id="ARBA00022801"/>
    </source>
</evidence>
<dbReference type="SUPFAM" id="SSF53187">
    <property type="entry name" value="Zn-dependent exopeptidases"/>
    <property type="match status" value="1"/>
</dbReference>
<proteinExistence type="predicted"/>